<feature type="compositionally biased region" description="Basic and acidic residues" evidence="2">
    <location>
        <begin position="1"/>
        <end position="14"/>
    </location>
</feature>
<evidence type="ECO:0000256" key="1">
    <source>
        <dbReference type="ARBA" id="ARBA00023002"/>
    </source>
</evidence>
<name>A0A250VV88_STROL</name>
<dbReference type="RefSeq" id="WP_067378365.1">
    <property type="nucleotide sequence ID" value="NZ_BDQI01000043.1"/>
</dbReference>
<keyword evidence="1" id="KW-0560">Oxidoreductase</keyword>
<dbReference type="GO" id="GO:0005829">
    <property type="term" value="C:cytosol"/>
    <property type="evidence" value="ECO:0007669"/>
    <property type="project" value="TreeGrafter"/>
</dbReference>
<dbReference type="GO" id="GO:0016491">
    <property type="term" value="F:oxidoreductase activity"/>
    <property type="evidence" value="ECO:0007669"/>
    <property type="project" value="UniProtKB-KW"/>
</dbReference>
<comment type="caution">
    <text evidence="4">The sequence shown here is derived from an EMBL/GenBank/DDBJ whole genome shotgun (WGS) entry which is preliminary data.</text>
</comment>
<reference evidence="5" key="1">
    <citation type="submission" date="2017-05" db="EMBL/GenBank/DDBJ databases">
        <title>Streptomyces olivochromogenes NBRC 3561 whole genome shotgun sequence.</title>
        <authorList>
            <person name="Dohra H."/>
            <person name="Kodani S."/>
        </authorList>
    </citation>
    <scope>NUCLEOTIDE SEQUENCE [LARGE SCALE GENOMIC DNA]</scope>
    <source>
        <strain evidence="5">NBRC 3561</strain>
    </source>
</reference>
<sequence>MHPADRQERPELRGSHHKSLRRSVEESLRRLVTDRVDLLCVHAWDEYTAAEETLRALDGSAFWRLGMRNLAPGRESRGRRAGTRSSRLR</sequence>
<dbReference type="EMBL" id="BDQI01000043">
    <property type="protein sequence ID" value="GAX58006.1"/>
    <property type="molecule type" value="Genomic_DNA"/>
</dbReference>
<evidence type="ECO:0000259" key="3">
    <source>
        <dbReference type="Pfam" id="PF00248"/>
    </source>
</evidence>
<protein>
    <submittedName>
        <fullName evidence="4">Aldo/keto reductase</fullName>
    </submittedName>
</protein>
<dbReference type="AlphaFoldDB" id="A0A250VV88"/>
<dbReference type="Proteomes" id="UP000217446">
    <property type="component" value="Unassembled WGS sequence"/>
</dbReference>
<organism evidence="4 5">
    <name type="scientific">Streptomyces olivochromogenes</name>
    <dbReference type="NCBI Taxonomy" id="1963"/>
    <lineage>
        <taxon>Bacteria</taxon>
        <taxon>Bacillati</taxon>
        <taxon>Actinomycetota</taxon>
        <taxon>Actinomycetes</taxon>
        <taxon>Kitasatosporales</taxon>
        <taxon>Streptomycetaceae</taxon>
        <taxon>Streptomyces</taxon>
    </lineage>
</organism>
<dbReference type="SUPFAM" id="SSF51430">
    <property type="entry name" value="NAD(P)-linked oxidoreductase"/>
    <property type="match status" value="1"/>
</dbReference>
<gene>
    <name evidence="4" type="primary">mocA</name>
    <name evidence="4" type="ORF">SO3561_09577</name>
</gene>
<proteinExistence type="predicted"/>
<feature type="domain" description="NADP-dependent oxidoreductase" evidence="3">
    <location>
        <begin position="13"/>
        <end position="58"/>
    </location>
</feature>
<dbReference type="InterPro" id="IPR050523">
    <property type="entry name" value="AKR_Detox_Biosynth"/>
</dbReference>
<dbReference type="InterPro" id="IPR036812">
    <property type="entry name" value="NAD(P)_OxRdtase_dom_sf"/>
</dbReference>
<dbReference type="PANTHER" id="PTHR43364">
    <property type="entry name" value="NADH-SPECIFIC METHYLGLYOXAL REDUCTASE-RELATED"/>
    <property type="match status" value="1"/>
</dbReference>
<dbReference type="InterPro" id="IPR023210">
    <property type="entry name" value="NADP_OxRdtase_dom"/>
</dbReference>
<dbReference type="Gene3D" id="3.20.20.100">
    <property type="entry name" value="NADP-dependent oxidoreductase domain"/>
    <property type="match status" value="1"/>
</dbReference>
<evidence type="ECO:0000313" key="5">
    <source>
        <dbReference type="Proteomes" id="UP000217446"/>
    </source>
</evidence>
<dbReference type="Pfam" id="PF00248">
    <property type="entry name" value="Aldo_ket_red"/>
    <property type="match status" value="1"/>
</dbReference>
<keyword evidence="5" id="KW-1185">Reference proteome</keyword>
<dbReference type="STRING" id="1963.AQJ27_36490"/>
<dbReference type="PANTHER" id="PTHR43364:SF4">
    <property type="entry name" value="NAD(P)-LINKED OXIDOREDUCTASE SUPERFAMILY PROTEIN"/>
    <property type="match status" value="1"/>
</dbReference>
<feature type="region of interest" description="Disordered" evidence="2">
    <location>
        <begin position="1"/>
        <end position="24"/>
    </location>
</feature>
<accession>A0A250VV88</accession>
<evidence type="ECO:0000256" key="2">
    <source>
        <dbReference type="SAM" id="MobiDB-lite"/>
    </source>
</evidence>
<evidence type="ECO:0000313" key="4">
    <source>
        <dbReference type="EMBL" id="GAX58006.1"/>
    </source>
</evidence>